<keyword evidence="1" id="KW-1133">Transmembrane helix</keyword>
<proteinExistence type="predicted"/>
<protein>
    <submittedName>
        <fullName evidence="2">SemiSWEET family transporter</fullName>
    </submittedName>
</protein>
<evidence type="ECO:0000313" key="3">
    <source>
        <dbReference type="Proteomes" id="UP001574673"/>
    </source>
</evidence>
<accession>A0ABV4UG76</accession>
<keyword evidence="1" id="KW-0812">Transmembrane</keyword>
<dbReference type="EMBL" id="JBEUWX010000002">
    <property type="protein sequence ID" value="MFA9950592.1"/>
    <property type="molecule type" value="Genomic_DNA"/>
</dbReference>
<organism evidence="2 3">
    <name type="scientific">Dentiradicibacter hellwigii</name>
    <dbReference type="NCBI Taxonomy" id="3149053"/>
    <lineage>
        <taxon>Bacteria</taxon>
        <taxon>Pseudomonadati</taxon>
        <taxon>Pseudomonadota</taxon>
        <taxon>Betaproteobacteria</taxon>
        <taxon>Rhodocyclales</taxon>
        <taxon>Rhodocyclaceae</taxon>
        <taxon>Dentiradicibacter</taxon>
    </lineage>
</organism>
<comment type="caution">
    <text evidence="2">The sequence shown here is derived from an EMBL/GenBank/DDBJ whole genome shotgun (WGS) entry which is preliminary data.</text>
</comment>
<feature type="transmembrane region" description="Helical" evidence="1">
    <location>
        <begin position="38"/>
        <end position="58"/>
    </location>
</feature>
<name>A0ABV4UG76_9RHOO</name>
<dbReference type="Gene3D" id="1.20.1280.290">
    <property type="match status" value="1"/>
</dbReference>
<reference evidence="3" key="1">
    <citation type="submission" date="2024-06" db="EMBL/GenBank/DDBJ databases">
        <title>Radixoralia hellwigii gen. nov., sp nov., isolated from a root canal in the human oral cavity.</title>
        <authorList>
            <person name="Bartsch S."/>
            <person name="Wittmer A."/>
            <person name="Schulz A.-K."/>
            <person name="Neumann-Schaal M."/>
            <person name="Wolf J."/>
            <person name="Gronow S."/>
            <person name="Tennert C."/>
            <person name="Haecker G."/>
            <person name="Cieplik F."/>
            <person name="Al-Ahmad A."/>
        </authorList>
    </citation>
    <scope>NUCLEOTIDE SEQUENCE [LARGE SCALE GENOMIC DNA]</scope>
    <source>
        <strain evidence="3">Wk13</strain>
    </source>
</reference>
<gene>
    <name evidence="2" type="ORF">ABCS64_09745</name>
</gene>
<feature type="transmembrane region" description="Helical" evidence="1">
    <location>
        <begin position="6"/>
        <end position="26"/>
    </location>
</feature>
<dbReference type="InterPro" id="IPR004316">
    <property type="entry name" value="SWEET_rpt"/>
</dbReference>
<dbReference type="Pfam" id="PF03083">
    <property type="entry name" value="MtN3_slv"/>
    <property type="match status" value="1"/>
</dbReference>
<dbReference type="RefSeq" id="WP_418891637.1">
    <property type="nucleotide sequence ID" value="NZ_JBEUWX010000002.1"/>
</dbReference>
<evidence type="ECO:0000313" key="2">
    <source>
        <dbReference type="EMBL" id="MFA9950592.1"/>
    </source>
</evidence>
<dbReference type="Proteomes" id="UP001574673">
    <property type="component" value="Unassembled WGS sequence"/>
</dbReference>
<sequence>MTEKQIRLLAVVATVASICMYVSYVFQIQNNLAGNKGSPIQPLCAAINCTLWVVYGLFKKDRDWPIAIANAPGVVLGIITCVTSL</sequence>
<keyword evidence="3" id="KW-1185">Reference proteome</keyword>
<evidence type="ECO:0000256" key="1">
    <source>
        <dbReference type="SAM" id="Phobius"/>
    </source>
</evidence>
<keyword evidence="1" id="KW-0472">Membrane</keyword>